<dbReference type="CDD" id="cd02440">
    <property type="entry name" value="AdoMet_MTases"/>
    <property type="match status" value="1"/>
</dbReference>
<dbReference type="InterPro" id="IPR036388">
    <property type="entry name" value="WH-like_DNA-bd_sf"/>
</dbReference>
<dbReference type="EMBL" id="CP017157">
    <property type="protein sequence ID" value="AOP51136.1"/>
    <property type="molecule type" value="Genomic_DNA"/>
</dbReference>
<reference evidence="3 4" key="1">
    <citation type="submission" date="2016-09" db="EMBL/GenBank/DDBJ databases">
        <title>Complete genome sequencing of Streptomyces lydicus 103 and metabolic pathways analysis of antibiotic biosynthesis.</title>
        <authorList>
            <person name="Jia N."/>
            <person name="Ding M.-Z."/>
            <person name="Gao F."/>
            <person name="Yuan Y.-J."/>
        </authorList>
    </citation>
    <scope>NUCLEOTIDE SEQUENCE [LARGE SCALE GENOMIC DNA]</scope>
    <source>
        <strain evidence="3 4">103</strain>
    </source>
</reference>
<dbReference type="AlphaFoldDB" id="A0A1D7VWJ3"/>
<evidence type="ECO:0000259" key="2">
    <source>
        <dbReference type="Pfam" id="PF21320"/>
    </source>
</evidence>
<evidence type="ECO:0000313" key="3">
    <source>
        <dbReference type="EMBL" id="AOP51136.1"/>
    </source>
</evidence>
<dbReference type="GO" id="GO:0008168">
    <property type="term" value="F:methyltransferase activity"/>
    <property type="evidence" value="ECO:0007669"/>
    <property type="project" value="UniProtKB-KW"/>
</dbReference>
<sequence>MATAAGDARGAALDEDRVQRFLERVITDGGAAVAGLCTSLGDRLGLYTAMAGAGPLTSAQLAGRTGLVERYVREWLAAQVAGEYVTHAPDTDTYELPDEHAAVLADPDRTTYAAGFFTMLQAVYATEDSLMDAFRTGEGVGWEEHGPALFAGTAKFFRPGYAAALVPEWLTALDGVTDKLERGAHVADIGCGYGYSTALMARAFPRSRFEGFDFHRPSVEAARDIADQQGLGDRVHFEVATAQDFPGDDFDLITFFDCLHDTGDPGGALHHAEQALADGGTCMIVEPNASAHAEENTNPVGRALTAASVAVCLPSALAQHGPQALGNHAGEEAMREIAGEAGLHHWRLAAESPVNRVYDVGR</sequence>
<dbReference type="OrthoDB" id="9801363at2"/>
<name>A0A1D7VWJ3_9ACTN</name>
<organism evidence="3 4">
    <name type="scientific">Streptomyces lydicus</name>
    <dbReference type="NCBI Taxonomy" id="47763"/>
    <lineage>
        <taxon>Bacteria</taxon>
        <taxon>Bacillati</taxon>
        <taxon>Actinomycetota</taxon>
        <taxon>Actinomycetes</taxon>
        <taxon>Kitasatosporales</taxon>
        <taxon>Streptomycetaceae</taxon>
        <taxon>Streptomyces</taxon>
    </lineage>
</organism>
<keyword evidence="3" id="KW-0489">Methyltransferase</keyword>
<accession>A0A1D7VWJ3</accession>
<dbReference type="SUPFAM" id="SSF53335">
    <property type="entry name" value="S-adenosyl-L-methionine-dependent methyltransferases"/>
    <property type="match status" value="1"/>
</dbReference>
<feature type="domain" description="S-adenosylmethionine-dependent methyltransferase Rv2258c-like winged HTH" evidence="2">
    <location>
        <begin position="33"/>
        <end position="105"/>
    </location>
</feature>
<keyword evidence="4" id="KW-1185">Reference proteome</keyword>
<dbReference type="PANTHER" id="PTHR45128:SF2">
    <property type="entry name" value="METHYLTRANSFERASE DOMAIN-CONTAINING PROTEIN"/>
    <property type="match status" value="1"/>
</dbReference>
<feature type="domain" description="Methyltransferase" evidence="1">
    <location>
        <begin position="181"/>
        <end position="294"/>
    </location>
</feature>
<dbReference type="InterPro" id="IPR053173">
    <property type="entry name" value="SAM-binding_MTase"/>
</dbReference>
<dbReference type="InterPro" id="IPR025714">
    <property type="entry name" value="Methyltranfer_dom"/>
</dbReference>
<dbReference type="InterPro" id="IPR036390">
    <property type="entry name" value="WH_DNA-bd_sf"/>
</dbReference>
<evidence type="ECO:0000313" key="4">
    <source>
        <dbReference type="Proteomes" id="UP000094094"/>
    </source>
</evidence>
<dbReference type="Proteomes" id="UP000094094">
    <property type="component" value="Chromosome"/>
</dbReference>
<protein>
    <submittedName>
        <fullName evidence="3">SAM-dependent methyltransferase</fullName>
    </submittedName>
</protein>
<dbReference type="PANTHER" id="PTHR45128">
    <property type="entry name" value="METHYLTRANSFERASE TYPE 11"/>
    <property type="match status" value="1"/>
</dbReference>
<dbReference type="RefSeq" id="WP_069573624.1">
    <property type="nucleotide sequence ID" value="NZ_CP017157.1"/>
</dbReference>
<dbReference type="Pfam" id="PF13847">
    <property type="entry name" value="Methyltransf_31"/>
    <property type="match status" value="1"/>
</dbReference>
<dbReference type="GO" id="GO:0032259">
    <property type="term" value="P:methylation"/>
    <property type="evidence" value="ECO:0007669"/>
    <property type="project" value="UniProtKB-KW"/>
</dbReference>
<evidence type="ECO:0000259" key="1">
    <source>
        <dbReference type="Pfam" id="PF13847"/>
    </source>
</evidence>
<dbReference type="Gene3D" id="1.10.10.10">
    <property type="entry name" value="Winged helix-like DNA-binding domain superfamily/Winged helix DNA-binding domain"/>
    <property type="match status" value="1"/>
</dbReference>
<dbReference type="InterPro" id="IPR048711">
    <property type="entry name" value="WHD_Rv2258c"/>
</dbReference>
<dbReference type="Pfam" id="PF21320">
    <property type="entry name" value="WHD_Rv2258c"/>
    <property type="match status" value="1"/>
</dbReference>
<keyword evidence="3" id="KW-0808">Transferase</keyword>
<dbReference type="KEGG" id="slc:SL103_11610"/>
<dbReference type="InterPro" id="IPR029063">
    <property type="entry name" value="SAM-dependent_MTases_sf"/>
</dbReference>
<gene>
    <name evidence="3" type="ORF">SL103_11610</name>
</gene>
<proteinExistence type="predicted"/>
<dbReference type="SUPFAM" id="SSF46785">
    <property type="entry name" value="Winged helix' DNA-binding domain"/>
    <property type="match status" value="1"/>
</dbReference>
<dbReference type="Gene3D" id="3.40.50.150">
    <property type="entry name" value="Vaccinia Virus protein VP39"/>
    <property type="match status" value="1"/>
</dbReference>